<feature type="compositionally biased region" description="Polar residues" evidence="1">
    <location>
        <begin position="1085"/>
        <end position="1095"/>
    </location>
</feature>
<dbReference type="EMBL" id="OU895878">
    <property type="protein sequence ID" value="CAG9803198.1"/>
    <property type="molecule type" value="Genomic_DNA"/>
</dbReference>
<dbReference type="Proteomes" id="UP001153620">
    <property type="component" value="Chromosome 2"/>
</dbReference>
<feature type="compositionally biased region" description="Low complexity" evidence="1">
    <location>
        <begin position="263"/>
        <end position="273"/>
    </location>
</feature>
<feature type="region of interest" description="Disordered" evidence="1">
    <location>
        <begin position="837"/>
        <end position="858"/>
    </location>
</feature>
<evidence type="ECO:0000313" key="3">
    <source>
        <dbReference type="Proteomes" id="UP001153620"/>
    </source>
</evidence>
<gene>
    <name evidence="2" type="ORF">CHIRRI_LOCUS6099</name>
</gene>
<feature type="region of interest" description="Disordered" evidence="1">
    <location>
        <begin position="252"/>
        <end position="273"/>
    </location>
</feature>
<reference evidence="2" key="1">
    <citation type="submission" date="2022-01" db="EMBL/GenBank/DDBJ databases">
        <authorList>
            <person name="King R."/>
        </authorList>
    </citation>
    <scope>NUCLEOTIDE SEQUENCE</scope>
</reference>
<organism evidence="2 3">
    <name type="scientific">Chironomus riparius</name>
    <dbReference type="NCBI Taxonomy" id="315576"/>
    <lineage>
        <taxon>Eukaryota</taxon>
        <taxon>Metazoa</taxon>
        <taxon>Ecdysozoa</taxon>
        <taxon>Arthropoda</taxon>
        <taxon>Hexapoda</taxon>
        <taxon>Insecta</taxon>
        <taxon>Pterygota</taxon>
        <taxon>Neoptera</taxon>
        <taxon>Endopterygota</taxon>
        <taxon>Diptera</taxon>
        <taxon>Nematocera</taxon>
        <taxon>Chironomoidea</taxon>
        <taxon>Chironomidae</taxon>
        <taxon>Chironominae</taxon>
        <taxon>Chironomus</taxon>
    </lineage>
</organism>
<feature type="region of interest" description="Disordered" evidence="1">
    <location>
        <begin position="1058"/>
        <end position="1095"/>
    </location>
</feature>
<dbReference type="OrthoDB" id="6605262at2759"/>
<reference evidence="2" key="2">
    <citation type="submission" date="2022-10" db="EMBL/GenBank/DDBJ databases">
        <authorList>
            <consortium name="ENA_rothamsted_submissions"/>
            <consortium name="culmorum"/>
            <person name="King R."/>
        </authorList>
    </citation>
    <scope>NUCLEOTIDE SEQUENCE</scope>
</reference>
<name>A0A9N9WS87_9DIPT</name>
<evidence type="ECO:0000256" key="1">
    <source>
        <dbReference type="SAM" id="MobiDB-lite"/>
    </source>
</evidence>
<feature type="region of interest" description="Disordered" evidence="1">
    <location>
        <begin position="171"/>
        <end position="204"/>
    </location>
</feature>
<feature type="compositionally biased region" description="Basic and acidic residues" evidence="1">
    <location>
        <begin position="458"/>
        <end position="497"/>
    </location>
</feature>
<feature type="compositionally biased region" description="Polar residues" evidence="1">
    <location>
        <begin position="529"/>
        <end position="546"/>
    </location>
</feature>
<feature type="compositionally biased region" description="Basic and acidic residues" evidence="1">
    <location>
        <begin position="81"/>
        <end position="96"/>
    </location>
</feature>
<sequence length="1186" mass="133871">MRKICVKRCKRFASRDAYVNAVNSGSENIEKILLSRESKLQLVPSGPKIVKQTVNKQTTIDTEDTELKCIRQSDGTLVTEKKKTTEHEDIIDKDLPDGDNQSTGSQEKILKHKESSQRFVKERDEQEVEYVSDGKVIAKEMRYAKENEFMERDGSKEDETDWDSLSDRVKKNRRQFQKAVRESAERKDALTNRPLDFDREEETRRKETYKWLDSHFGSESTSKDSRDDSFSDVAVEPTKKTYFNVTIKSNNNVNNNNHHHNVTHTSSSSSLTNNISNQKITTSAHRQSNSALDNDLYPNKLSAPSKVYMPEREPAPQLQSSSNKKTFFQGISDWSERKETPRPIKAHPLSSKAFQDELSGTLERKQRMIKLSQGSSHNDIRNVPSTAAILNGNSGNKLNDPKIMKYKSSSRDDLLKTQKEDLGYLSGSRTELRVPRKYTNDDYAVPIKTKKTSTNGYLHREDSGFRDSKEDLRSPAHREDSFGHDDVKQTSIQRDDSAYVSSSTYFTTPRSPRRPRSPIMTKTPDSGIRSPTPTNDFESDELNQSPPAVPQRKKAMERKMRSPIKNSVDYANSPAKPRRDPPIDYSPPPRSRSVSPLPPIHHVYSDRKSYQKTRFSSPPSVSRSMQTQTLPPKKKSVGNAIGNSIRKLVGKIRSASAERKLKAKTPPTSSSKRSPSPLPMLRHRSVSNLPLTSSSYQRNDYVDSHITNGYKRAPSTSTQASTNGRRERTVERNERSGSSTTDNEMPATSERTVTTHHQKKTVITSPKKSYYLGENPYGGSLFGKENKFVANGSPAPRESEIVKQKNYYNQSHSPARRLRSEEPTLGSNVTTLGRFSKSTNRLTSNGLTSTPSSKNGYESVALNESNENYRSSQTLPRKLEHHKQKPISQSTINVSIVNNVKNHPVQNTGPAKPARTYKALQRSKSFNVHGMNGTNDPSPIYMEKLTNNNYKNYPMGQQKIIENPTPERVITTTTTHHSIYKSTPHLNGHLNEIKLKSPSIVNLISRSTRDLTQLNGSDHQYIDRRYNSSPFTNDIKKSTNGRNGIEEEVLSRNIKFAERDSSGSKASSRSSPIVGKDSPIGILRRSSNSTDNDNYSETFKYQTLSNDPVNPTVTDTVETFTKKTIIPGDQVDARTKKETVVERHEIKKVTTSRHLGSPSPTSLKYYDINHQKNGNGGVVIELRNNY</sequence>
<feature type="region of interest" description="Disordered" evidence="1">
    <location>
        <begin position="454"/>
        <end position="683"/>
    </location>
</feature>
<keyword evidence="3" id="KW-1185">Reference proteome</keyword>
<feature type="compositionally biased region" description="Basic and acidic residues" evidence="1">
    <location>
        <begin position="724"/>
        <end position="735"/>
    </location>
</feature>
<feature type="region of interest" description="Disordered" evidence="1">
    <location>
        <begin position="706"/>
        <end position="762"/>
    </location>
</feature>
<dbReference type="AlphaFoldDB" id="A0A9N9WS87"/>
<feature type="compositionally biased region" description="Low complexity" evidence="1">
    <location>
        <begin position="664"/>
        <end position="675"/>
    </location>
</feature>
<proteinExistence type="predicted"/>
<evidence type="ECO:0000313" key="2">
    <source>
        <dbReference type="EMBL" id="CAG9803198.1"/>
    </source>
</evidence>
<accession>A0A9N9WS87</accession>
<feature type="region of interest" description="Disordered" evidence="1">
    <location>
        <begin position="81"/>
        <end position="106"/>
    </location>
</feature>
<protein>
    <submittedName>
        <fullName evidence="2">Uncharacterized protein</fullName>
    </submittedName>
</protein>
<feature type="compositionally biased region" description="Polar residues" evidence="1">
    <location>
        <begin position="612"/>
        <end position="630"/>
    </location>
</feature>
<feature type="compositionally biased region" description="Polar residues" evidence="1">
    <location>
        <begin position="714"/>
        <end position="723"/>
    </location>
</feature>
<feature type="compositionally biased region" description="Low complexity" evidence="1">
    <location>
        <begin position="501"/>
        <end position="510"/>
    </location>
</feature>
<feature type="compositionally biased region" description="Basic and acidic residues" evidence="1">
    <location>
        <begin position="179"/>
        <end position="204"/>
    </location>
</feature>